<comment type="caution">
    <text evidence="3">The sequence shown here is derived from an EMBL/GenBank/DDBJ whole genome shotgun (WGS) entry which is preliminary data.</text>
</comment>
<feature type="compositionally biased region" description="Basic and acidic residues" evidence="1">
    <location>
        <begin position="140"/>
        <end position="152"/>
    </location>
</feature>
<keyword evidence="2" id="KW-0812">Transmembrane</keyword>
<gene>
    <name evidence="3" type="ORF">HEB94_003105</name>
</gene>
<name>A0A927R835_9ACTN</name>
<dbReference type="AlphaFoldDB" id="A0A927R835"/>
<proteinExistence type="predicted"/>
<organism evidence="3 4">
    <name type="scientific">Actinopolymorpha pittospori</name>
    <dbReference type="NCBI Taxonomy" id="648752"/>
    <lineage>
        <taxon>Bacteria</taxon>
        <taxon>Bacillati</taxon>
        <taxon>Actinomycetota</taxon>
        <taxon>Actinomycetes</taxon>
        <taxon>Propionibacteriales</taxon>
        <taxon>Actinopolymorphaceae</taxon>
        <taxon>Actinopolymorpha</taxon>
    </lineage>
</organism>
<evidence type="ECO:0000256" key="2">
    <source>
        <dbReference type="SAM" id="Phobius"/>
    </source>
</evidence>
<dbReference type="Proteomes" id="UP000638648">
    <property type="component" value="Unassembled WGS sequence"/>
</dbReference>
<accession>A0A927R835</accession>
<dbReference type="EMBL" id="JADBEM010000001">
    <property type="protein sequence ID" value="MBE1606257.1"/>
    <property type="molecule type" value="Genomic_DNA"/>
</dbReference>
<feature type="region of interest" description="Disordered" evidence="1">
    <location>
        <begin position="117"/>
        <end position="152"/>
    </location>
</feature>
<evidence type="ECO:0000313" key="4">
    <source>
        <dbReference type="Proteomes" id="UP000638648"/>
    </source>
</evidence>
<keyword evidence="2" id="KW-0472">Membrane</keyword>
<evidence type="ECO:0000256" key="1">
    <source>
        <dbReference type="SAM" id="MobiDB-lite"/>
    </source>
</evidence>
<reference evidence="3" key="1">
    <citation type="submission" date="2020-10" db="EMBL/GenBank/DDBJ databases">
        <title>Sequencing the genomes of 1000 actinobacteria strains.</title>
        <authorList>
            <person name="Klenk H.-P."/>
        </authorList>
    </citation>
    <scope>NUCLEOTIDE SEQUENCE</scope>
    <source>
        <strain evidence="3">DSM 45354</strain>
    </source>
</reference>
<protein>
    <submittedName>
        <fullName evidence="3">Uncharacterized protein</fullName>
    </submittedName>
</protein>
<evidence type="ECO:0000313" key="3">
    <source>
        <dbReference type="EMBL" id="MBE1606257.1"/>
    </source>
</evidence>
<feature type="transmembrane region" description="Helical" evidence="2">
    <location>
        <begin position="43"/>
        <end position="63"/>
    </location>
</feature>
<keyword evidence="2" id="KW-1133">Transmembrane helix</keyword>
<feature type="transmembrane region" description="Helical" evidence="2">
    <location>
        <begin position="20"/>
        <end position="37"/>
    </location>
</feature>
<dbReference type="RefSeq" id="WP_192750418.1">
    <property type="nucleotide sequence ID" value="NZ_BAABJL010000011.1"/>
</dbReference>
<keyword evidence="4" id="KW-1185">Reference proteome</keyword>
<sequence length="265" mass="29224">MRNWGEHVKAWVTPGRGKALAVAVVAAGLAVALARYAGGPKLFLDYVKVLVWPLTLAISAWWLRDVLRDKLRQLYEVAFPGGAAAKFREAERVDAEASSETAPAAHLLLQTKHLPEAESRAGDAGPEQVNGHPAAEAQDELARQAREREQRKAFEKTFREGADWGWKMSQIGFKTAPVPHIVWSGNTPHITHEVGSRPRQSVRALVAEIQAIEDRLNQGQSFLVGDPYEELARLRAQLRALEPLHPLGLEALIRDPRLGGSPRNS</sequence>